<keyword evidence="3" id="KW-1185">Reference proteome</keyword>
<dbReference type="EMBL" id="QUZT01000021">
    <property type="protein sequence ID" value="TFY93597.1"/>
    <property type="molecule type" value="Genomic_DNA"/>
</dbReference>
<feature type="transmembrane region" description="Helical" evidence="1">
    <location>
        <begin position="27"/>
        <end position="45"/>
    </location>
</feature>
<accession>A0A4Z0B4Y9</accession>
<comment type="caution">
    <text evidence="2">The sequence shown here is derived from an EMBL/GenBank/DDBJ whole genome shotgun (WGS) entry which is preliminary data.</text>
</comment>
<dbReference type="Proteomes" id="UP000297734">
    <property type="component" value="Unassembled WGS sequence"/>
</dbReference>
<keyword evidence="1" id="KW-0472">Membrane</keyword>
<gene>
    <name evidence="2" type="ORF">DYL61_13405</name>
</gene>
<name>A0A4Z0B4Y9_9PSED</name>
<dbReference type="AlphaFoldDB" id="A0A4Z0B4Y9"/>
<evidence type="ECO:0000313" key="2">
    <source>
        <dbReference type="EMBL" id="TFY93597.1"/>
    </source>
</evidence>
<keyword evidence="1" id="KW-0812">Transmembrane</keyword>
<reference evidence="2 3" key="1">
    <citation type="journal article" date="2019" name="Syst. Appl. Microbiol.">
        <title>New species of pathogenic Pseudomonas isolated from citrus in Tunisia: Proposal of Pseudomonas kairouanensis sp. nov. and Pseudomonas nabeulensis sp. nov.</title>
        <authorList>
            <person name="Oueslati M."/>
            <person name="Mulet M."/>
            <person name="Gomila M."/>
            <person name="Berge O."/>
            <person name="Hajlaoui M.R."/>
            <person name="Lalucat J."/>
            <person name="Sadfi-Zouaoui N."/>
            <person name="Garcia-Valdes E."/>
        </authorList>
    </citation>
    <scope>NUCLEOTIDE SEQUENCE [LARGE SCALE GENOMIC DNA]</scope>
    <source>
        <strain evidence="2 3">E10B</strain>
    </source>
</reference>
<sequence>MRKLIFFSFLFVGAGFGFLWGPPDDWLTRLLMMGISMIFAGAIGGRQRISVEVRRSLMPMIGTRSIGQRDLAFMRMTTRPTIGEISGTLLFQTRRTLSTSLQSGPTFHISGSRIIF</sequence>
<proteinExistence type="predicted"/>
<protein>
    <submittedName>
        <fullName evidence="2">Uncharacterized protein</fullName>
    </submittedName>
</protein>
<keyword evidence="1" id="KW-1133">Transmembrane helix</keyword>
<organism evidence="2 3">
    <name type="scientific">Pseudomonas nabeulensis</name>
    <dbReference type="NCBI Taxonomy" id="2293833"/>
    <lineage>
        <taxon>Bacteria</taxon>
        <taxon>Pseudomonadati</taxon>
        <taxon>Pseudomonadota</taxon>
        <taxon>Gammaproteobacteria</taxon>
        <taxon>Pseudomonadales</taxon>
        <taxon>Pseudomonadaceae</taxon>
        <taxon>Pseudomonas</taxon>
    </lineage>
</organism>
<evidence type="ECO:0000313" key="3">
    <source>
        <dbReference type="Proteomes" id="UP000297734"/>
    </source>
</evidence>
<evidence type="ECO:0000256" key="1">
    <source>
        <dbReference type="SAM" id="Phobius"/>
    </source>
</evidence>